<dbReference type="EMBL" id="JXQG01000002">
    <property type="protein sequence ID" value="KKZ13324.1"/>
    <property type="molecule type" value="Genomic_DNA"/>
</dbReference>
<comment type="caution">
    <text evidence="2">The sequence shown here is derived from an EMBL/GenBank/DDBJ whole genome shotgun (WGS) entry which is preliminary data.</text>
</comment>
<sequence>MFTTQIGHLLSDLDESSQSEWWKVWLKNYWNNRLQGVPCPLDDAEIATMFQWVIRLQGVFPEAVDMAVQMRPVPLKHSLDLSLRPEVSEMLINRYPTQLARFLIHLWKRNTYPWFWHSDSQILMGSTSAMGCLTQLQKRNAATTANPMQSGQCVGPIPIILLPRLDGAGPLEPIHSAVLL</sequence>
<dbReference type="PATRIC" id="fig|1604020.3.peg.434"/>
<dbReference type="AlphaFoldDB" id="A0A0G2HMX4"/>
<dbReference type="Pfam" id="PF13212">
    <property type="entry name" value="DUF4020"/>
    <property type="match status" value="1"/>
</dbReference>
<accession>A0A0G2HMX4</accession>
<dbReference type="Proteomes" id="UP000035067">
    <property type="component" value="Unassembled WGS sequence"/>
</dbReference>
<name>A0A0G2HMX4_9SYNE</name>
<gene>
    <name evidence="2" type="ORF">TE42_00590</name>
</gene>
<evidence type="ECO:0000313" key="2">
    <source>
        <dbReference type="EMBL" id="KKZ13324.1"/>
    </source>
</evidence>
<dbReference type="InterPro" id="IPR025093">
    <property type="entry name" value="DUF4020"/>
</dbReference>
<reference evidence="2 3" key="1">
    <citation type="submission" date="2015-01" db="EMBL/GenBank/DDBJ databases">
        <title>Lifestyle Evolution in Cyanobacterial Symbionts of Sponges.</title>
        <authorList>
            <person name="Burgsdorf I."/>
            <person name="Slaby B.M."/>
            <person name="Handley K.M."/>
            <person name="Haber M."/>
            <person name="Blom J."/>
            <person name="Marshall C.W."/>
            <person name="Gilbert J.A."/>
            <person name="Hentschel U."/>
            <person name="Steindler L."/>
        </authorList>
    </citation>
    <scope>NUCLEOTIDE SEQUENCE [LARGE SCALE GENOMIC DNA]</scope>
    <source>
        <strain evidence="2">SP3</strain>
    </source>
</reference>
<evidence type="ECO:0000313" key="3">
    <source>
        <dbReference type="Proteomes" id="UP000035067"/>
    </source>
</evidence>
<feature type="domain" description="DUF4020" evidence="1">
    <location>
        <begin position="13"/>
        <end position="67"/>
    </location>
</feature>
<organism evidence="2 3">
    <name type="scientific">Candidatus Synechococcus spongiarum SP3</name>
    <dbReference type="NCBI Taxonomy" id="1604020"/>
    <lineage>
        <taxon>Bacteria</taxon>
        <taxon>Bacillati</taxon>
        <taxon>Cyanobacteriota</taxon>
        <taxon>Cyanophyceae</taxon>
        <taxon>Synechococcales</taxon>
        <taxon>Synechococcaceae</taxon>
        <taxon>Synechococcus</taxon>
    </lineage>
</organism>
<evidence type="ECO:0000259" key="1">
    <source>
        <dbReference type="Pfam" id="PF13212"/>
    </source>
</evidence>
<proteinExistence type="predicted"/>
<protein>
    <recommendedName>
        <fullName evidence="1">DUF4020 domain-containing protein</fullName>
    </recommendedName>
</protein>